<dbReference type="Ensembl" id="ENSORLT00000032913.1">
    <property type="protein sequence ID" value="ENSORLP00000040345.1"/>
    <property type="gene ID" value="ENSORLG00000028245.1"/>
</dbReference>
<dbReference type="Bgee" id="ENSORLG00000028245">
    <property type="expression patterns" value="Expressed in gastrula and 11 other cell types or tissues"/>
</dbReference>
<dbReference type="GO" id="GO:0003824">
    <property type="term" value="F:catalytic activity"/>
    <property type="evidence" value="ECO:0007669"/>
    <property type="project" value="InterPro"/>
</dbReference>
<proteinExistence type="predicted"/>
<evidence type="ECO:0000313" key="3">
    <source>
        <dbReference type="Proteomes" id="UP000001038"/>
    </source>
</evidence>
<dbReference type="GeneTree" id="ENSGT01150000286909"/>
<dbReference type="Pfam" id="PF00078">
    <property type="entry name" value="RVT_1"/>
    <property type="match status" value="1"/>
</dbReference>
<dbReference type="CDD" id="cd01650">
    <property type="entry name" value="RT_nLTR_like"/>
    <property type="match status" value="1"/>
</dbReference>
<dbReference type="InterPro" id="IPR043502">
    <property type="entry name" value="DNA/RNA_pol_sf"/>
</dbReference>
<dbReference type="InterPro" id="IPR005135">
    <property type="entry name" value="Endo/exonuclease/phosphatase"/>
</dbReference>
<dbReference type="PROSITE" id="PS50878">
    <property type="entry name" value="RT_POL"/>
    <property type="match status" value="1"/>
</dbReference>
<accession>A0A3B3I989</accession>
<name>A0A3B3I989_ORYLA</name>
<dbReference type="SUPFAM" id="SSF56672">
    <property type="entry name" value="DNA/RNA polymerases"/>
    <property type="match status" value="1"/>
</dbReference>
<dbReference type="InParanoid" id="A0A3B3I989"/>
<evidence type="ECO:0000259" key="1">
    <source>
        <dbReference type="PROSITE" id="PS50878"/>
    </source>
</evidence>
<dbReference type="PANTHER" id="PTHR33332">
    <property type="entry name" value="REVERSE TRANSCRIPTASE DOMAIN-CONTAINING PROTEIN"/>
    <property type="match status" value="1"/>
</dbReference>
<organism evidence="2 3">
    <name type="scientific">Oryzias latipes</name>
    <name type="common">Japanese rice fish</name>
    <name type="synonym">Japanese killifish</name>
    <dbReference type="NCBI Taxonomy" id="8090"/>
    <lineage>
        <taxon>Eukaryota</taxon>
        <taxon>Metazoa</taxon>
        <taxon>Chordata</taxon>
        <taxon>Craniata</taxon>
        <taxon>Vertebrata</taxon>
        <taxon>Euteleostomi</taxon>
        <taxon>Actinopterygii</taxon>
        <taxon>Neopterygii</taxon>
        <taxon>Teleostei</taxon>
        <taxon>Neoteleostei</taxon>
        <taxon>Acanthomorphata</taxon>
        <taxon>Ovalentaria</taxon>
        <taxon>Atherinomorphae</taxon>
        <taxon>Beloniformes</taxon>
        <taxon>Adrianichthyidae</taxon>
        <taxon>Oryziinae</taxon>
        <taxon>Oryzias</taxon>
    </lineage>
</organism>
<dbReference type="SUPFAM" id="SSF56219">
    <property type="entry name" value="DNase I-like"/>
    <property type="match status" value="1"/>
</dbReference>
<keyword evidence="3" id="KW-1185">Reference proteome</keyword>
<dbReference type="Gene3D" id="3.60.10.10">
    <property type="entry name" value="Endonuclease/exonuclease/phosphatase"/>
    <property type="match status" value="1"/>
</dbReference>
<dbReference type="InterPro" id="IPR000477">
    <property type="entry name" value="RT_dom"/>
</dbReference>
<reference evidence="2" key="3">
    <citation type="submission" date="2025-09" db="UniProtKB">
        <authorList>
            <consortium name="Ensembl"/>
        </authorList>
    </citation>
    <scope>IDENTIFICATION</scope>
    <source>
        <strain evidence="2">Hd-rR</strain>
    </source>
</reference>
<sequence length="1288" mass="146118">MADRTELLLERGEKCGSYHEADVPHAVLLLCDLRHFVLDVLLRGSLHVDVITVTAGVVAGDGLETHNIHSGDTQYTLQTHNTHWRHTIQSGDTQYTVETHNTHSGDTQYTLETHNTHWRHTIQTGDTQYTLETHNTIWRHTIHSGDTQYTLKTHNTHSGDTQYTLETHNTHSGDTQYTLETHNTHWRHTIHTEPVLVKMAPVCLASLLSLRVLFVFALCLLTLVTNVNLLLIYDRQTLLNLRPPFRNPFQNPLQLKFPGQESRCPPLFSSIPAHLYRAPLPRWRRRRRGRRSGLLVKLKAVRCTDPVAPCLVSLVGVDVELRGRRPTLPYLRKRGRGLHNLRQLPRALPMKGTPIPARMALVNARSLANKTFILKDFFVTHRLDFLYVTETWISGDDSSAFTELLPPDCSYLSAPRSSGRGGGVATVYRTSYNCKQVTLTKTYSSFEASVFKLDPALSMFCAVIYRPPKYNKDFIDDFAVFLAGIMPKYDRILIVGDFNIHVCCPDKAPARDFLNLINSFNLVQLVSAPTQEHGHTLDLILTHGLTTFDLEICDALFSDHMPVLFNVQLPCHTVKFPAPFLCSRTINSHTAAQFSAAFNSTIILPEHQSCNSDVENMSSCLYSTCQTVLDSVAPLKTRLSRLRSEPWLDETTRAVRRECRRAERKWKKDRLQVSFQLLRGSWRSYQKTMKAAKTKHFSDIIASNQHNPRVLFKTINSVLNVPQPVSLENSTEVCEMFMTFFIDKIKNIRTLISPPSFSHSVSTSCSTVLHRFEHVSLSYLEKLISQMKPSGSPNDPVPPRLFKEVFPTLAPYVLDLINGSLIHGSVPSCFKHAVVTPLIKKPGLDSSILSNFRPISKLPFLSKVLEKIVYCQLTTFLEENSILEVFQSGFKPRHSTESALLRVSNDIFLATDAGHHVVLVLLDLAAAFDTVDHQILLSRLESWVGLRGSALEWFRSYLNERSFCVRLGRAESRRATFTCGVPQGSVLGPLLFSLYLLPLGSILRKHGISFHLYADDSQIYIPLKQEEAYSAHQLLECLDDIKTWMSCNFLHLNQEKTEVLLFGPSDVSKAHVDLGVLNDHLKQTATSLGVKLDSNLTFNAHINLVVKSSFFHLRQLAKVKPLLSRHDFEILIHAFISTRLDYCNALYVGLSQKLLARLQLVQNAAARLLTGTRKQEHITPILASLHWLPVRLRIDFKILLFVFKCLHGLAPKYLSDLIQVYNPPRSLRSTNQTQLVVSKTRRKLRGDRAFSVFGPKIWNELPLYLRQINSLSIFKSALKTYFFTLAFN</sequence>
<evidence type="ECO:0000313" key="2">
    <source>
        <dbReference type="Ensembl" id="ENSORLP00000040345.1"/>
    </source>
</evidence>
<reference evidence="2 3" key="1">
    <citation type="journal article" date="2007" name="Nature">
        <title>The medaka draft genome and insights into vertebrate genome evolution.</title>
        <authorList>
            <person name="Kasahara M."/>
            <person name="Naruse K."/>
            <person name="Sasaki S."/>
            <person name="Nakatani Y."/>
            <person name="Qu W."/>
            <person name="Ahsan B."/>
            <person name="Yamada T."/>
            <person name="Nagayasu Y."/>
            <person name="Doi K."/>
            <person name="Kasai Y."/>
            <person name="Jindo T."/>
            <person name="Kobayashi D."/>
            <person name="Shimada A."/>
            <person name="Toyoda A."/>
            <person name="Kuroki Y."/>
            <person name="Fujiyama A."/>
            <person name="Sasaki T."/>
            <person name="Shimizu A."/>
            <person name="Asakawa S."/>
            <person name="Shimizu N."/>
            <person name="Hashimoto S."/>
            <person name="Yang J."/>
            <person name="Lee Y."/>
            <person name="Matsushima K."/>
            <person name="Sugano S."/>
            <person name="Sakaizumi M."/>
            <person name="Narita T."/>
            <person name="Ohishi K."/>
            <person name="Haga S."/>
            <person name="Ohta F."/>
            <person name="Nomoto H."/>
            <person name="Nogata K."/>
            <person name="Morishita T."/>
            <person name="Endo T."/>
            <person name="Shin-I T."/>
            <person name="Takeda H."/>
            <person name="Morishita S."/>
            <person name="Kohara Y."/>
        </authorList>
    </citation>
    <scope>NUCLEOTIDE SEQUENCE [LARGE SCALE GENOMIC DNA]</scope>
    <source>
        <strain evidence="2 3">Hd-rR</strain>
    </source>
</reference>
<reference evidence="2" key="2">
    <citation type="submission" date="2025-08" db="UniProtKB">
        <authorList>
            <consortium name="Ensembl"/>
        </authorList>
    </citation>
    <scope>IDENTIFICATION</scope>
    <source>
        <strain evidence="2">Hd-rR</strain>
    </source>
</reference>
<dbReference type="InterPro" id="IPR036691">
    <property type="entry name" value="Endo/exonu/phosph_ase_sf"/>
</dbReference>
<feature type="domain" description="Reverse transcriptase" evidence="1">
    <location>
        <begin position="819"/>
        <end position="1092"/>
    </location>
</feature>
<protein>
    <recommendedName>
        <fullName evidence="1">Reverse transcriptase domain-containing protein</fullName>
    </recommendedName>
</protein>
<dbReference type="Proteomes" id="UP000001038">
    <property type="component" value="Chromosome 23"/>
</dbReference>
<dbReference type="Pfam" id="PF03372">
    <property type="entry name" value="Exo_endo_phos"/>
    <property type="match status" value="1"/>
</dbReference>